<evidence type="ECO:0000313" key="5">
    <source>
        <dbReference type="EMBL" id="CAB5072016.1"/>
    </source>
</evidence>
<feature type="transmembrane region" description="Helical" evidence="1">
    <location>
        <begin position="125"/>
        <end position="144"/>
    </location>
</feature>
<name>A0A6J6N533_9ZZZZ</name>
<keyword evidence="1" id="KW-1133">Transmembrane helix</keyword>
<organism evidence="2">
    <name type="scientific">freshwater metagenome</name>
    <dbReference type="NCBI Taxonomy" id="449393"/>
    <lineage>
        <taxon>unclassified sequences</taxon>
        <taxon>metagenomes</taxon>
        <taxon>ecological metagenomes</taxon>
    </lineage>
</organism>
<feature type="transmembrane region" description="Helical" evidence="1">
    <location>
        <begin position="85"/>
        <end position="105"/>
    </location>
</feature>
<proteinExistence type="predicted"/>
<dbReference type="EMBL" id="CAEZXB010000024">
    <property type="protein sequence ID" value="CAB4681267.1"/>
    <property type="molecule type" value="Genomic_DNA"/>
</dbReference>
<keyword evidence="1" id="KW-0812">Transmembrane</keyword>
<feature type="transmembrane region" description="Helical" evidence="1">
    <location>
        <begin position="17"/>
        <end position="35"/>
    </location>
</feature>
<dbReference type="SUPFAM" id="SSF55874">
    <property type="entry name" value="ATPase domain of HSP90 chaperone/DNA topoisomerase II/histidine kinase"/>
    <property type="match status" value="1"/>
</dbReference>
<feature type="transmembrane region" description="Helical" evidence="1">
    <location>
        <begin position="284"/>
        <end position="304"/>
    </location>
</feature>
<evidence type="ECO:0000313" key="4">
    <source>
        <dbReference type="EMBL" id="CAB4841215.1"/>
    </source>
</evidence>
<evidence type="ECO:0000313" key="2">
    <source>
        <dbReference type="EMBL" id="CAB4681267.1"/>
    </source>
</evidence>
<dbReference type="EMBL" id="CAFBRC010000009">
    <property type="protein sequence ID" value="CAB5072016.1"/>
    <property type="molecule type" value="Genomic_DNA"/>
</dbReference>
<dbReference type="EMBL" id="CAFBAA010000005">
    <property type="protein sequence ID" value="CAB4841215.1"/>
    <property type="molecule type" value="Genomic_DNA"/>
</dbReference>
<reference evidence="2" key="1">
    <citation type="submission" date="2020-05" db="EMBL/GenBank/DDBJ databases">
        <authorList>
            <person name="Chiriac C."/>
            <person name="Salcher M."/>
            <person name="Ghai R."/>
            <person name="Kavagutti S V."/>
        </authorList>
    </citation>
    <scope>NUCLEOTIDE SEQUENCE</scope>
</reference>
<dbReference type="InterPro" id="IPR036890">
    <property type="entry name" value="HATPase_C_sf"/>
</dbReference>
<feature type="transmembrane region" description="Helical" evidence="1">
    <location>
        <begin position="346"/>
        <end position="367"/>
    </location>
</feature>
<feature type="transmembrane region" description="Helical" evidence="1">
    <location>
        <begin position="50"/>
        <end position="73"/>
    </location>
</feature>
<dbReference type="Gene3D" id="3.30.565.10">
    <property type="entry name" value="Histidine kinase-like ATPase, C-terminal domain"/>
    <property type="match status" value="1"/>
</dbReference>
<sequence length="575" mass="62393">MTPTETRILDAVGGRRALMVWPSLLLLPITIFSVVGQRADLSDSHDVSRWIWASTLGTIGAAVVLLGAKFTYFRKSHLVPRSYQSIIITGVLVGAVKGFGTGYASYRLDLIGHLHIASEIVGRTISSAIIGAFSLFITALVFTMRDRYQIERRKLILEKLALESGEQREKEMLDNLGAFLGVSGAATFTAEIEHIKAELTSLQAAKGSDEWKRIAERIERVARDYFRPLSHSLWAQNDLEIPRVSVAEVFGRAFRLDPFHPWVGTILTVLPTLLLNTVDLGTRIYQVLVIGVSTFLALTAASRLQNRFTRFRGRVAGLLIAGVASVEAIIVVAISPTAWIDTRTSAVNILFWIPIVTIVASVIRVALAAQDDLNRELRESIDAARLDSISNAHQRSVLSRELAQYVHGGIQSQLLTLAAVMNSATGSGDQVRVDSAIAAALDVLNNPPQEGDVSHLSLRIGVTEVVARWRDFLSIELGFTGDDFVGSRVEGISQAVEEGITNSFRHGRATSLRILVANDGKRVTVVLEDNGVGPHGGVHGIGSQTFDILTAGKWSLVGNEGSRGATLTLEVPVNS</sequence>
<feature type="transmembrane region" description="Helical" evidence="1">
    <location>
        <begin position="316"/>
        <end position="340"/>
    </location>
</feature>
<dbReference type="EMBL" id="CAEZXN010000004">
    <property type="protein sequence ID" value="CAB4687048.1"/>
    <property type="molecule type" value="Genomic_DNA"/>
</dbReference>
<accession>A0A6J6N533</accession>
<dbReference type="AlphaFoldDB" id="A0A6J6N533"/>
<evidence type="ECO:0000313" key="3">
    <source>
        <dbReference type="EMBL" id="CAB4687048.1"/>
    </source>
</evidence>
<feature type="transmembrane region" description="Helical" evidence="1">
    <location>
        <begin position="259"/>
        <end position="278"/>
    </location>
</feature>
<keyword evidence="1" id="KW-0472">Membrane</keyword>
<evidence type="ECO:0000256" key="1">
    <source>
        <dbReference type="SAM" id="Phobius"/>
    </source>
</evidence>
<gene>
    <name evidence="2" type="ORF">UFOPK2342_01174</name>
    <name evidence="3" type="ORF">UFOPK2423_00316</name>
    <name evidence="4" type="ORF">UFOPK3266_00331</name>
    <name evidence="5" type="ORF">UFOPK4367_00226</name>
</gene>
<protein>
    <submittedName>
        <fullName evidence="2">Unannotated protein</fullName>
    </submittedName>
</protein>